<keyword evidence="4" id="KW-0233">DNA recombination</keyword>
<feature type="domain" description="Tyr recombinase" evidence="6">
    <location>
        <begin position="114"/>
        <end position="332"/>
    </location>
</feature>
<evidence type="ECO:0000256" key="5">
    <source>
        <dbReference type="PROSITE-ProRule" id="PRU01248"/>
    </source>
</evidence>
<evidence type="ECO:0000313" key="9">
    <source>
        <dbReference type="Proteomes" id="UP000308330"/>
    </source>
</evidence>
<evidence type="ECO:0000256" key="4">
    <source>
        <dbReference type="ARBA" id="ARBA00023172"/>
    </source>
</evidence>
<protein>
    <submittedName>
        <fullName evidence="8">Integrase</fullName>
    </submittedName>
</protein>
<dbReference type="Pfam" id="PF02899">
    <property type="entry name" value="Phage_int_SAM_1"/>
    <property type="match status" value="1"/>
</dbReference>
<dbReference type="Pfam" id="PF00589">
    <property type="entry name" value="Phage_integrase"/>
    <property type="match status" value="1"/>
</dbReference>
<dbReference type="InterPro" id="IPR011010">
    <property type="entry name" value="DNA_brk_join_enz"/>
</dbReference>
<dbReference type="InterPro" id="IPR050090">
    <property type="entry name" value="Tyrosine_recombinase_XerCD"/>
</dbReference>
<feature type="domain" description="Core-binding (CB)" evidence="7">
    <location>
        <begin position="6"/>
        <end position="91"/>
    </location>
</feature>
<dbReference type="InterPro" id="IPR044068">
    <property type="entry name" value="CB"/>
</dbReference>
<dbReference type="PROSITE" id="PS51898">
    <property type="entry name" value="TYR_RECOMBINASE"/>
    <property type="match status" value="1"/>
</dbReference>
<dbReference type="InterPro" id="IPR010998">
    <property type="entry name" value="Integrase_recombinase_N"/>
</dbReference>
<dbReference type="SUPFAM" id="SSF56349">
    <property type="entry name" value="DNA breaking-rejoining enzymes"/>
    <property type="match status" value="1"/>
</dbReference>
<dbReference type="InterPro" id="IPR002104">
    <property type="entry name" value="Integrase_catalytic"/>
</dbReference>
<keyword evidence="2" id="KW-0229">DNA integration</keyword>
<comment type="caution">
    <text evidence="8">The sequence shown here is derived from an EMBL/GenBank/DDBJ whole genome shotgun (WGS) entry which is preliminary data.</text>
</comment>
<dbReference type="Gene3D" id="1.10.443.10">
    <property type="entry name" value="Intergrase catalytic core"/>
    <property type="match status" value="1"/>
</dbReference>
<evidence type="ECO:0000313" key="8">
    <source>
        <dbReference type="EMBL" id="TKI47386.1"/>
    </source>
</evidence>
<proteinExistence type="inferred from homology"/>
<gene>
    <name evidence="8" type="ORF">FC748_06870</name>
</gene>
<dbReference type="EMBL" id="SZPT01000002">
    <property type="protein sequence ID" value="TKI47386.1"/>
    <property type="molecule type" value="Genomic_DNA"/>
</dbReference>
<evidence type="ECO:0000259" key="7">
    <source>
        <dbReference type="PROSITE" id="PS51900"/>
    </source>
</evidence>
<dbReference type="InterPro" id="IPR004107">
    <property type="entry name" value="Integrase_SAM-like_N"/>
</dbReference>
<evidence type="ECO:0000259" key="6">
    <source>
        <dbReference type="PROSITE" id="PS51898"/>
    </source>
</evidence>
<keyword evidence="3 5" id="KW-0238">DNA-binding</keyword>
<reference evidence="8 9" key="1">
    <citation type="submission" date="2019-04" db="EMBL/GenBank/DDBJ databases">
        <title>Lysinibacillus genome sequencing.</title>
        <authorList>
            <person name="Dunlap C."/>
        </authorList>
    </citation>
    <scope>NUCLEOTIDE SEQUENCE [LARGE SCALE GENOMIC DNA]</scope>
    <source>
        <strain evidence="8 9">KCTC 33042</strain>
    </source>
</reference>
<dbReference type="PANTHER" id="PTHR30349">
    <property type="entry name" value="PHAGE INTEGRASE-RELATED"/>
    <property type="match status" value="1"/>
</dbReference>
<evidence type="ECO:0000256" key="1">
    <source>
        <dbReference type="ARBA" id="ARBA00008857"/>
    </source>
</evidence>
<dbReference type="PROSITE" id="PS51900">
    <property type="entry name" value="CB"/>
    <property type="match status" value="1"/>
</dbReference>
<dbReference type="Gene3D" id="1.10.150.130">
    <property type="match status" value="1"/>
</dbReference>
<comment type="similarity">
    <text evidence="1">Belongs to the 'phage' integrase family.</text>
</comment>
<dbReference type="InterPro" id="IPR013762">
    <property type="entry name" value="Integrase-like_cat_sf"/>
</dbReference>
<dbReference type="RefSeq" id="WP_108030848.1">
    <property type="nucleotide sequence ID" value="NZ_PYUE01000007.1"/>
</dbReference>
<evidence type="ECO:0000256" key="2">
    <source>
        <dbReference type="ARBA" id="ARBA00022908"/>
    </source>
</evidence>
<name>A0ABY2SVP3_9BACI</name>
<organism evidence="8 9">
    <name type="scientific">Lysinibacillus tabacifolii</name>
    <dbReference type="NCBI Taxonomy" id="1173107"/>
    <lineage>
        <taxon>Bacteria</taxon>
        <taxon>Bacillati</taxon>
        <taxon>Bacillota</taxon>
        <taxon>Bacilli</taxon>
        <taxon>Bacillales</taxon>
        <taxon>Bacillaceae</taxon>
        <taxon>Lysinibacillus</taxon>
    </lineage>
</organism>
<dbReference type="PANTHER" id="PTHR30349:SF41">
    <property type="entry name" value="INTEGRASE_RECOMBINASE PROTEIN MJ0367-RELATED"/>
    <property type="match status" value="1"/>
</dbReference>
<keyword evidence="9" id="KW-1185">Reference proteome</keyword>
<evidence type="ECO:0000256" key="3">
    <source>
        <dbReference type="ARBA" id="ARBA00023125"/>
    </source>
</evidence>
<dbReference type="Proteomes" id="UP000308330">
    <property type="component" value="Unassembled WGS sequence"/>
</dbReference>
<accession>A0ABY2SVP3</accession>
<sequence length="469" mass="53770">MNNTITEKSTLEEAYLDQELDSVWSQNSKNVYRRNIKKISEHMKGLGLEPTIENVTTRYCKKWLKDHHGNYQPSTLNQQKSTMTSLFRYLNSEGIVNNNPFLNLTIEDYSGDTHLSKDLNILELYQVYKAAHELQADGVNILAPMLLDIYTGLRSTNLIKLKVKSLEEEECSINITLDKEDIEDNQEDKETPIINSKNREGVLPIPPKAMAVLCDYAKGKSPEDPLLYGLKGKAFANKQMNYIVKKICEHLGWIVEMPVSDGSDKKKKIKTNKYFTPHGLRYSIAGIFHDMGVEDNSIRMLLLHSKKQSLGSLSRYILRFSREYKQLRAAQILLETVLETALEMEDRFGVPMDLETIYEQLPNAYENLIKNSSYIIVFKDQLIRFTFSKMEHAMLSNPSTNSVLFSSSTEDNSTISPFQATGVNPYTYHQQEGFTMPSTNLNYPYQPLSMTNQPNYPTHLNGYGTFNKR</sequence>